<evidence type="ECO:0000313" key="2">
    <source>
        <dbReference type="Proteomes" id="UP000275846"/>
    </source>
</evidence>
<proteinExistence type="predicted"/>
<sequence length="96" mass="10706">MRGPERQTRRMHLKVMNVDTPTTAANVGGGKYLRSRQINLYPVPEAQTAPATPGEPLRINAKVKRTNTDTIYELRSAEAILTQSREISMASQDLLL</sequence>
<evidence type="ECO:0000313" key="3">
    <source>
        <dbReference type="WBParaSite" id="SSLN_0001984601-mRNA-1"/>
    </source>
</evidence>
<dbReference type="AlphaFoldDB" id="A0A183TRM4"/>
<dbReference type="EMBL" id="UYSU01046335">
    <property type="protein sequence ID" value="VDM05508.1"/>
    <property type="molecule type" value="Genomic_DNA"/>
</dbReference>
<reference evidence="3" key="1">
    <citation type="submission" date="2016-06" db="UniProtKB">
        <authorList>
            <consortium name="WormBaseParasite"/>
        </authorList>
    </citation>
    <scope>IDENTIFICATION</scope>
</reference>
<organism evidence="3">
    <name type="scientific">Schistocephalus solidus</name>
    <name type="common">Tapeworm</name>
    <dbReference type="NCBI Taxonomy" id="70667"/>
    <lineage>
        <taxon>Eukaryota</taxon>
        <taxon>Metazoa</taxon>
        <taxon>Spiralia</taxon>
        <taxon>Lophotrochozoa</taxon>
        <taxon>Platyhelminthes</taxon>
        <taxon>Cestoda</taxon>
        <taxon>Eucestoda</taxon>
        <taxon>Diphyllobothriidea</taxon>
        <taxon>Diphyllobothriidae</taxon>
        <taxon>Schistocephalus</taxon>
    </lineage>
</organism>
<protein>
    <submittedName>
        <fullName evidence="1 3">Uncharacterized protein</fullName>
    </submittedName>
</protein>
<reference evidence="1 2" key="2">
    <citation type="submission" date="2018-11" db="EMBL/GenBank/DDBJ databases">
        <authorList>
            <consortium name="Pathogen Informatics"/>
        </authorList>
    </citation>
    <scope>NUCLEOTIDE SEQUENCE [LARGE SCALE GENOMIC DNA]</scope>
    <source>
        <strain evidence="1 2">NST_G2</strain>
    </source>
</reference>
<dbReference type="Proteomes" id="UP000275846">
    <property type="component" value="Unassembled WGS sequence"/>
</dbReference>
<gene>
    <name evidence="1" type="ORF">SSLN_LOCUS19122</name>
</gene>
<name>A0A183TRM4_SCHSO</name>
<dbReference type="WBParaSite" id="SSLN_0001984601-mRNA-1">
    <property type="protein sequence ID" value="SSLN_0001984601-mRNA-1"/>
    <property type="gene ID" value="SSLN_0001984601"/>
</dbReference>
<keyword evidence="2" id="KW-1185">Reference proteome</keyword>
<evidence type="ECO:0000313" key="1">
    <source>
        <dbReference type="EMBL" id="VDM05508.1"/>
    </source>
</evidence>
<accession>A0A183TRM4</accession>